<dbReference type="InterPro" id="IPR044713">
    <property type="entry name" value="DNJA1/2-like"/>
</dbReference>
<keyword evidence="1 5" id="KW-0479">Metal-binding</keyword>
<evidence type="ECO:0000256" key="2">
    <source>
        <dbReference type="ARBA" id="ARBA00022737"/>
    </source>
</evidence>
<dbReference type="InterPro" id="IPR036869">
    <property type="entry name" value="J_dom_sf"/>
</dbReference>
<dbReference type="CDD" id="cd06257">
    <property type="entry name" value="DnaJ"/>
    <property type="match status" value="1"/>
</dbReference>
<dbReference type="SUPFAM" id="SSF46565">
    <property type="entry name" value="Chaperone J-domain"/>
    <property type="match status" value="1"/>
</dbReference>
<dbReference type="RefSeq" id="XP_027205441.1">
    <property type="nucleotide sequence ID" value="XM_027349640.1"/>
</dbReference>
<feature type="zinc finger region" description="CR-type" evidence="5">
    <location>
        <begin position="143"/>
        <end position="226"/>
    </location>
</feature>
<dbReference type="GO" id="GO:0051082">
    <property type="term" value="F:unfolded protein binding"/>
    <property type="evidence" value="ECO:0007669"/>
    <property type="project" value="InterPro"/>
</dbReference>
<dbReference type="CDD" id="cd10747">
    <property type="entry name" value="DnaJ_C"/>
    <property type="match status" value="1"/>
</dbReference>
<protein>
    <submittedName>
        <fullName evidence="9">Chaperone protein dnaJ 3-like</fullName>
    </submittedName>
</protein>
<dbReference type="InterPro" id="IPR036410">
    <property type="entry name" value="HSP_DnaJ_Cys-rich_dom_sf"/>
</dbReference>
<proteinExistence type="predicted"/>
<keyword evidence="2" id="KW-0677">Repeat</keyword>
<dbReference type="PROSITE" id="PS51188">
    <property type="entry name" value="ZF_CR"/>
    <property type="match status" value="1"/>
</dbReference>
<dbReference type="Gene3D" id="2.60.260.20">
    <property type="entry name" value="Urease metallochaperone UreE, N-terminal domain"/>
    <property type="match status" value="2"/>
</dbReference>
<dbReference type="InParanoid" id="A0A6P6YL09"/>
<dbReference type="InterPro" id="IPR002939">
    <property type="entry name" value="DnaJ_C"/>
</dbReference>
<dbReference type="PROSITE" id="PS50076">
    <property type="entry name" value="DNAJ_2"/>
    <property type="match status" value="1"/>
</dbReference>
<evidence type="ECO:0000256" key="1">
    <source>
        <dbReference type="ARBA" id="ARBA00022723"/>
    </source>
</evidence>
<dbReference type="Pfam" id="PF00226">
    <property type="entry name" value="DnaJ"/>
    <property type="match status" value="1"/>
</dbReference>
<organism evidence="8 9">
    <name type="scientific">Dermatophagoides pteronyssinus</name>
    <name type="common">European house dust mite</name>
    <dbReference type="NCBI Taxonomy" id="6956"/>
    <lineage>
        <taxon>Eukaryota</taxon>
        <taxon>Metazoa</taxon>
        <taxon>Ecdysozoa</taxon>
        <taxon>Arthropoda</taxon>
        <taxon>Chelicerata</taxon>
        <taxon>Arachnida</taxon>
        <taxon>Acari</taxon>
        <taxon>Acariformes</taxon>
        <taxon>Sarcoptiformes</taxon>
        <taxon>Astigmata</taxon>
        <taxon>Psoroptidia</taxon>
        <taxon>Analgoidea</taxon>
        <taxon>Pyroglyphidae</taxon>
        <taxon>Dermatophagoidinae</taxon>
        <taxon>Dermatophagoides</taxon>
    </lineage>
</organism>
<dbReference type="KEGG" id="dpte:113799050"/>
<dbReference type="InterPro" id="IPR001623">
    <property type="entry name" value="DnaJ_domain"/>
</dbReference>
<dbReference type="AlphaFoldDB" id="A0A6P6YL09"/>
<gene>
    <name evidence="9" type="primary">LOC113799050</name>
</gene>
<keyword evidence="8" id="KW-1185">Reference proteome</keyword>
<evidence type="ECO:0000313" key="8">
    <source>
        <dbReference type="Proteomes" id="UP000515146"/>
    </source>
</evidence>
<dbReference type="FunFam" id="2.10.230.10:FF:000001">
    <property type="entry name" value="DnaJ subfamily A member 2"/>
    <property type="match status" value="1"/>
</dbReference>
<evidence type="ECO:0000256" key="5">
    <source>
        <dbReference type="PROSITE-ProRule" id="PRU00546"/>
    </source>
</evidence>
<dbReference type="GO" id="GO:0006457">
    <property type="term" value="P:protein folding"/>
    <property type="evidence" value="ECO:0007669"/>
    <property type="project" value="InterPro"/>
</dbReference>
<dbReference type="InterPro" id="IPR008971">
    <property type="entry name" value="HSP40/DnaJ_pept-bd"/>
</dbReference>
<dbReference type="PRINTS" id="PR00625">
    <property type="entry name" value="JDOMAIN"/>
</dbReference>
<dbReference type="FunFam" id="2.60.260.20:FF:000006">
    <property type="entry name" value="DnaJ subfamily B member 13"/>
    <property type="match status" value="1"/>
</dbReference>
<dbReference type="Gene3D" id="2.10.230.10">
    <property type="entry name" value="Heat shock protein DnaJ, cysteine-rich domain"/>
    <property type="match status" value="1"/>
</dbReference>
<keyword evidence="4 5" id="KW-0862">Zinc</keyword>
<evidence type="ECO:0000259" key="6">
    <source>
        <dbReference type="PROSITE" id="PS50076"/>
    </source>
</evidence>
<dbReference type="PROSITE" id="PS00636">
    <property type="entry name" value="DNAJ_1"/>
    <property type="match status" value="1"/>
</dbReference>
<evidence type="ECO:0000259" key="7">
    <source>
        <dbReference type="PROSITE" id="PS51188"/>
    </source>
</evidence>
<keyword evidence="3 5" id="KW-0863">Zinc-finger</keyword>
<dbReference type="SUPFAM" id="SSF57938">
    <property type="entry name" value="DnaJ/Hsp40 cysteine-rich domain"/>
    <property type="match status" value="1"/>
</dbReference>
<dbReference type="GO" id="GO:0030544">
    <property type="term" value="F:Hsp70 protein binding"/>
    <property type="evidence" value="ECO:0007669"/>
    <property type="project" value="InterPro"/>
</dbReference>
<dbReference type="InterPro" id="IPR001305">
    <property type="entry name" value="HSP_DnaJ_Cys-rich_dom"/>
</dbReference>
<dbReference type="PANTHER" id="PTHR43888">
    <property type="entry name" value="DNAJ-LIKE-2, ISOFORM A-RELATED"/>
    <property type="match status" value="1"/>
</dbReference>
<dbReference type="OrthoDB" id="550424at2759"/>
<dbReference type="Proteomes" id="UP000515146">
    <property type="component" value="Unplaced"/>
</dbReference>
<dbReference type="Pfam" id="PF00684">
    <property type="entry name" value="DnaJ_CXXCXGXG"/>
    <property type="match status" value="1"/>
</dbReference>
<sequence length="350" mass="37810">MFFGGIPFGAGGGFGHGAPQSANNTSFYERLGVPRNASAADIKKAYRRAAMKAHPDKGGTEEQFKKLNEAYDALSDEKKRQIYDEYGEEGLQGMDGSGGADFGNDLFSMFFGGGQGRGRQRGPKKGSSVEKALHFTLEEFAAGVVKKLQNTRKIVCASCRGEGAAPEHITVCNECKGSGMRVVTTRVGPMITQTNTTCGDCRGRGKRVDRDKLCKNCSGVGTVMSNDMIEAILPSGAPANYRIVLSGMAEEQPGELPGDLIIVAQEKPHPLFVRRGEHLIYKAKISLKEALCGHTISLSDVLGEKIFIKVTNVVSPSGVYVVSGYGMPFMKNSAKRGNLYIQYEVEYPKQ</sequence>
<evidence type="ECO:0000313" key="9">
    <source>
        <dbReference type="RefSeq" id="XP_027205441.1"/>
    </source>
</evidence>
<dbReference type="SMART" id="SM00271">
    <property type="entry name" value="DnaJ"/>
    <property type="match status" value="1"/>
</dbReference>
<dbReference type="Gene3D" id="1.10.287.110">
    <property type="entry name" value="DnaJ domain"/>
    <property type="match status" value="1"/>
</dbReference>
<feature type="domain" description="CR-type" evidence="7">
    <location>
        <begin position="143"/>
        <end position="226"/>
    </location>
</feature>
<feature type="non-terminal residue" evidence="9">
    <location>
        <position position="350"/>
    </location>
</feature>
<dbReference type="GO" id="GO:0008270">
    <property type="term" value="F:zinc ion binding"/>
    <property type="evidence" value="ECO:0007669"/>
    <property type="project" value="UniProtKB-KW"/>
</dbReference>
<dbReference type="Pfam" id="PF01556">
    <property type="entry name" value="DnaJ_C"/>
    <property type="match status" value="1"/>
</dbReference>
<dbReference type="SUPFAM" id="SSF49493">
    <property type="entry name" value="HSP40/DnaJ peptide-binding domain"/>
    <property type="match status" value="2"/>
</dbReference>
<accession>A0A6P6YL09</accession>
<feature type="domain" description="J" evidence="6">
    <location>
        <begin position="26"/>
        <end position="87"/>
    </location>
</feature>
<reference evidence="9" key="1">
    <citation type="submission" date="2025-08" db="UniProtKB">
        <authorList>
            <consortium name="RefSeq"/>
        </authorList>
    </citation>
    <scope>IDENTIFICATION</scope>
    <source>
        <strain evidence="9">Airmid</strain>
    </source>
</reference>
<name>A0A6P6YL09_DERPT</name>
<dbReference type="CDD" id="cd10719">
    <property type="entry name" value="DnaJ_zf"/>
    <property type="match status" value="1"/>
</dbReference>
<dbReference type="InterPro" id="IPR018253">
    <property type="entry name" value="DnaJ_domain_CS"/>
</dbReference>
<evidence type="ECO:0000256" key="3">
    <source>
        <dbReference type="ARBA" id="ARBA00022771"/>
    </source>
</evidence>
<evidence type="ECO:0000256" key="4">
    <source>
        <dbReference type="ARBA" id="ARBA00022833"/>
    </source>
</evidence>